<organism evidence="1 2">
    <name type="scientific">Agathobacter rectalis</name>
    <dbReference type="NCBI Taxonomy" id="39491"/>
    <lineage>
        <taxon>Bacteria</taxon>
        <taxon>Bacillati</taxon>
        <taxon>Bacillota</taxon>
        <taxon>Clostridia</taxon>
        <taxon>Lachnospirales</taxon>
        <taxon>Lachnospiraceae</taxon>
        <taxon>Agathobacter</taxon>
    </lineage>
</organism>
<protein>
    <submittedName>
        <fullName evidence="1">Uncharacterized protein</fullName>
    </submittedName>
</protein>
<accession>A0A2U2EFY8</accession>
<name>A0A2U2EFY8_9FIRM</name>
<dbReference type="Proteomes" id="UP000245905">
    <property type="component" value="Unassembled WGS sequence"/>
</dbReference>
<proteinExistence type="predicted"/>
<comment type="caution">
    <text evidence="1">The sequence shown here is derived from an EMBL/GenBank/DDBJ whole genome shotgun (WGS) entry which is preliminary data.</text>
</comment>
<evidence type="ECO:0000313" key="2">
    <source>
        <dbReference type="Proteomes" id="UP000245905"/>
    </source>
</evidence>
<reference evidence="1 2" key="1">
    <citation type="submission" date="2014-09" db="EMBL/GenBank/DDBJ databases">
        <title>Butyrate-producing bacteria isolated from human gut.</title>
        <authorList>
            <person name="Zhang Q."/>
            <person name="Zhao L."/>
        </authorList>
    </citation>
    <scope>NUCLEOTIDE SEQUENCE [LARGE SCALE GENOMIC DNA]</scope>
    <source>
        <strain evidence="1 2">R22</strain>
    </source>
</reference>
<gene>
    <name evidence="1" type="ORF">LD38_09645</name>
</gene>
<evidence type="ECO:0000313" key="1">
    <source>
        <dbReference type="EMBL" id="PWE83423.1"/>
    </source>
</evidence>
<sequence length="116" mass="14222">MCFPTDIYELMSFKEYMKYSCQQMYYERIFNKLYCIYNASVYNASENKTDNIWDKIIRELSNIVIDEQDRLISFDNLLKKSDIEMIEEIDKRITFLIELRGRFIIYLLKKHHFTTL</sequence>
<dbReference type="EMBL" id="JRFS01000017">
    <property type="protein sequence ID" value="PWE83423.1"/>
    <property type="molecule type" value="Genomic_DNA"/>
</dbReference>
<dbReference type="AlphaFoldDB" id="A0A2U2EFY8"/>